<name>A0A086T612_HAPC1</name>
<evidence type="ECO:0000256" key="6">
    <source>
        <dbReference type="ARBA" id="ARBA00022989"/>
    </source>
</evidence>
<evidence type="ECO:0000256" key="4">
    <source>
        <dbReference type="ARBA" id="ARBA00022692"/>
    </source>
</evidence>
<comment type="similarity">
    <text evidence="3">Belongs to the KISH family.</text>
</comment>
<keyword evidence="7" id="KW-0333">Golgi apparatus</keyword>
<dbReference type="PANTHER" id="PTHR13229">
    <property type="entry name" value="PROTEIN KISH-A"/>
    <property type="match status" value="1"/>
</dbReference>
<reference evidence="11" key="1">
    <citation type="journal article" date="2014" name="Genome Announc.">
        <title>Genome sequence and annotation of Acremonium chrysogenum, producer of the beta-lactam antibiotic cephalosporin C.</title>
        <authorList>
            <person name="Terfehr D."/>
            <person name="Dahlmann T.A."/>
            <person name="Specht T."/>
            <person name="Zadra I."/>
            <person name="Kuernsteiner H."/>
            <person name="Kueck U."/>
        </authorList>
    </citation>
    <scope>NUCLEOTIDE SEQUENCE [LARGE SCALE GENOMIC DNA]</scope>
    <source>
        <strain evidence="11">ATCC 11550 / CBS 779.69 / DSM 880 / IAM 14645 / JCM 23072 / IMI 49137</strain>
    </source>
</reference>
<dbReference type="GO" id="GO:0000139">
    <property type="term" value="C:Golgi membrane"/>
    <property type="evidence" value="ECO:0007669"/>
    <property type="project" value="UniProtKB-SubCell"/>
</dbReference>
<keyword evidence="4 9" id="KW-0812">Transmembrane</keyword>
<evidence type="ECO:0000256" key="3">
    <source>
        <dbReference type="ARBA" id="ARBA00008961"/>
    </source>
</evidence>
<comment type="caution">
    <text evidence="10">The sequence shown here is derived from an EMBL/GenBank/DDBJ whole genome shotgun (WGS) entry which is preliminary data.</text>
</comment>
<dbReference type="STRING" id="857340.A0A086T612"/>
<dbReference type="AlphaFoldDB" id="A0A086T612"/>
<keyword evidence="11" id="KW-1185">Reference proteome</keyword>
<sequence length="149" mass="16698">MLNEHHSSTNSYIITQSRTIRSTRTKAPYRPDRQHTVANCGASISIPRGSRNQPAVMSALFNFQSLLLIILLNICTSAYVHHFFPGIMDRNKDGVMGIFWKSARIGERLSPYISICCVLMAILAGAPFETIDQLDQLRTLSKVEDTAKE</sequence>
<keyword evidence="5" id="KW-0732">Signal</keyword>
<feature type="transmembrane region" description="Helical" evidence="9">
    <location>
        <begin position="109"/>
        <end position="128"/>
    </location>
</feature>
<evidence type="ECO:0000313" key="10">
    <source>
        <dbReference type="EMBL" id="KFH44794.1"/>
    </source>
</evidence>
<evidence type="ECO:0000256" key="9">
    <source>
        <dbReference type="SAM" id="Phobius"/>
    </source>
</evidence>
<accession>A0A086T612</accession>
<keyword evidence="8 9" id="KW-0472">Membrane</keyword>
<dbReference type="InterPro" id="IPR051523">
    <property type="entry name" value="KISH_domain"/>
</dbReference>
<keyword evidence="6 9" id="KW-1133">Transmembrane helix</keyword>
<proteinExistence type="inferred from homology"/>
<gene>
    <name evidence="10" type="ORF">ACRE_043830</name>
</gene>
<protein>
    <submittedName>
        <fullName evidence="10">Protein kish-A-like protein</fullName>
    </submittedName>
</protein>
<evidence type="ECO:0000256" key="2">
    <source>
        <dbReference type="ARBA" id="ARBA00004614"/>
    </source>
</evidence>
<evidence type="ECO:0000256" key="7">
    <source>
        <dbReference type="ARBA" id="ARBA00023034"/>
    </source>
</evidence>
<evidence type="ECO:0000256" key="5">
    <source>
        <dbReference type="ARBA" id="ARBA00022729"/>
    </source>
</evidence>
<dbReference type="Pfam" id="PF06842">
    <property type="entry name" value="DUF1242"/>
    <property type="match status" value="1"/>
</dbReference>
<comment type="subcellular location">
    <subcellularLocation>
        <location evidence="2">Golgi apparatus membrane</location>
        <topology evidence="2">Single-pass type I membrane protein</topology>
    </subcellularLocation>
</comment>
<evidence type="ECO:0000256" key="1">
    <source>
        <dbReference type="ARBA" id="ARBA00002154"/>
    </source>
</evidence>
<evidence type="ECO:0000313" key="11">
    <source>
        <dbReference type="Proteomes" id="UP000029964"/>
    </source>
</evidence>
<dbReference type="InterPro" id="IPR009653">
    <property type="entry name" value="Ksh1"/>
</dbReference>
<dbReference type="EMBL" id="JPKY01000042">
    <property type="protein sequence ID" value="KFH44794.1"/>
    <property type="molecule type" value="Genomic_DNA"/>
</dbReference>
<organism evidence="10 11">
    <name type="scientific">Hapsidospora chrysogenum (strain ATCC 11550 / CBS 779.69 / DSM 880 / IAM 14645 / JCM 23072 / IMI 49137)</name>
    <name type="common">Acremonium chrysogenum</name>
    <dbReference type="NCBI Taxonomy" id="857340"/>
    <lineage>
        <taxon>Eukaryota</taxon>
        <taxon>Fungi</taxon>
        <taxon>Dikarya</taxon>
        <taxon>Ascomycota</taxon>
        <taxon>Pezizomycotina</taxon>
        <taxon>Sordariomycetes</taxon>
        <taxon>Hypocreomycetidae</taxon>
        <taxon>Hypocreales</taxon>
        <taxon>Bionectriaceae</taxon>
        <taxon>Hapsidospora</taxon>
    </lineage>
</organism>
<evidence type="ECO:0000256" key="8">
    <source>
        <dbReference type="ARBA" id="ARBA00023136"/>
    </source>
</evidence>
<dbReference type="Proteomes" id="UP000029964">
    <property type="component" value="Unassembled WGS sequence"/>
</dbReference>
<comment type="function">
    <text evidence="1">Involved in the early part of the secretory pathway.</text>
</comment>
<dbReference type="OrthoDB" id="10034655at2759"/>
<feature type="transmembrane region" description="Helical" evidence="9">
    <location>
        <begin position="66"/>
        <end position="88"/>
    </location>
</feature>
<dbReference type="HOGENOM" id="CLU_1749060_0_0_1"/>